<dbReference type="Proteomes" id="UP000478052">
    <property type="component" value="Unassembled WGS sequence"/>
</dbReference>
<gene>
    <name evidence="1" type="ORF">FWK35_00008396</name>
</gene>
<protein>
    <submittedName>
        <fullName evidence="1">Uncharacterized protein</fullName>
    </submittedName>
</protein>
<sequence length="100" mass="12428">YEKPCIKFSILSYLYKKFYELYLQNNLQIFRNLTNFCQYLNFKCYLKKILPMYSYNFLITIKITYKELCIKFSSILIGSKKFYRHFKKKIFRKIENFSCL</sequence>
<dbReference type="AlphaFoldDB" id="A0A6G0Z9R0"/>
<evidence type="ECO:0000313" key="2">
    <source>
        <dbReference type="Proteomes" id="UP000478052"/>
    </source>
</evidence>
<feature type="non-terminal residue" evidence="1">
    <location>
        <position position="1"/>
    </location>
</feature>
<comment type="caution">
    <text evidence="1">The sequence shown here is derived from an EMBL/GenBank/DDBJ whole genome shotgun (WGS) entry which is preliminary data.</text>
</comment>
<dbReference type="EMBL" id="VUJU01000994">
    <property type="protein sequence ID" value="KAF0767324.1"/>
    <property type="molecule type" value="Genomic_DNA"/>
</dbReference>
<proteinExistence type="predicted"/>
<name>A0A6G0Z9R0_APHCR</name>
<keyword evidence="2" id="KW-1185">Reference proteome</keyword>
<reference evidence="1 2" key="1">
    <citation type="submission" date="2019-08" db="EMBL/GenBank/DDBJ databases">
        <title>Whole genome of Aphis craccivora.</title>
        <authorList>
            <person name="Voronova N.V."/>
            <person name="Shulinski R.S."/>
            <person name="Bandarenka Y.V."/>
            <person name="Zhorov D.G."/>
            <person name="Warner D."/>
        </authorList>
    </citation>
    <scope>NUCLEOTIDE SEQUENCE [LARGE SCALE GENOMIC DNA]</scope>
    <source>
        <strain evidence="1">180601</strain>
        <tissue evidence="1">Whole Body</tissue>
    </source>
</reference>
<evidence type="ECO:0000313" key="1">
    <source>
        <dbReference type="EMBL" id="KAF0767324.1"/>
    </source>
</evidence>
<organism evidence="1 2">
    <name type="scientific">Aphis craccivora</name>
    <name type="common">Cowpea aphid</name>
    <dbReference type="NCBI Taxonomy" id="307492"/>
    <lineage>
        <taxon>Eukaryota</taxon>
        <taxon>Metazoa</taxon>
        <taxon>Ecdysozoa</taxon>
        <taxon>Arthropoda</taxon>
        <taxon>Hexapoda</taxon>
        <taxon>Insecta</taxon>
        <taxon>Pterygota</taxon>
        <taxon>Neoptera</taxon>
        <taxon>Paraneoptera</taxon>
        <taxon>Hemiptera</taxon>
        <taxon>Sternorrhyncha</taxon>
        <taxon>Aphidomorpha</taxon>
        <taxon>Aphidoidea</taxon>
        <taxon>Aphididae</taxon>
        <taxon>Aphidini</taxon>
        <taxon>Aphis</taxon>
        <taxon>Aphis</taxon>
    </lineage>
</organism>
<dbReference type="OrthoDB" id="10522787at2759"/>
<accession>A0A6G0Z9R0</accession>